<dbReference type="Proteomes" id="UP001151760">
    <property type="component" value="Unassembled WGS sequence"/>
</dbReference>
<gene>
    <name evidence="1" type="ORF">Tco_0974227</name>
</gene>
<organism evidence="1 2">
    <name type="scientific">Tanacetum coccineum</name>
    <dbReference type="NCBI Taxonomy" id="301880"/>
    <lineage>
        <taxon>Eukaryota</taxon>
        <taxon>Viridiplantae</taxon>
        <taxon>Streptophyta</taxon>
        <taxon>Embryophyta</taxon>
        <taxon>Tracheophyta</taxon>
        <taxon>Spermatophyta</taxon>
        <taxon>Magnoliopsida</taxon>
        <taxon>eudicotyledons</taxon>
        <taxon>Gunneridae</taxon>
        <taxon>Pentapetalae</taxon>
        <taxon>asterids</taxon>
        <taxon>campanulids</taxon>
        <taxon>Asterales</taxon>
        <taxon>Asteraceae</taxon>
        <taxon>Asteroideae</taxon>
        <taxon>Anthemideae</taxon>
        <taxon>Anthemidinae</taxon>
        <taxon>Tanacetum</taxon>
    </lineage>
</organism>
<reference evidence="1" key="1">
    <citation type="journal article" date="2022" name="Int. J. Mol. Sci.">
        <title>Draft Genome of Tanacetum Coccineum: Genomic Comparison of Closely Related Tanacetum-Family Plants.</title>
        <authorList>
            <person name="Yamashiro T."/>
            <person name="Shiraishi A."/>
            <person name="Nakayama K."/>
            <person name="Satake H."/>
        </authorList>
    </citation>
    <scope>NUCLEOTIDE SEQUENCE</scope>
</reference>
<accession>A0ABQ5EAZ8</accession>
<keyword evidence="2" id="KW-1185">Reference proteome</keyword>
<sequence length="141" mass="16219">MVQITGKRSYAIVREEVKESLVGREPTRRDLFRACFSRIQYLMEEVFDDTPSGPDSTQDVGGTESMNVDQPYLSTKVVPFQRHKFLGKVLVSPYVPLQSTKVKCKKRRHELKLNKSKRVIKTIVDSDGNEIQMLPWTEVCV</sequence>
<comment type="caution">
    <text evidence="1">The sequence shown here is derived from an EMBL/GenBank/DDBJ whole genome shotgun (WGS) entry which is preliminary data.</text>
</comment>
<reference evidence="1" key="2">
    <citation type="submission" date="2022-01" db="EMBL/GenBank/DDBJ databases">
        <authorList>
            <person name="Yamashiro T."/>
            <person name="Shiraishi A."/>
            <person name="Satake H."/>
            <person name="Nakayama K."/>
        </authorList>
    </citation>
    <scope>NUCLEOTIDE SEQUENCE</scope>
</reference>
<evidence type="ECO:0000313" key="1">
    <source>
        <dbReference type="EMBL" id="GJT48070.1"/>
    </source>
</evidence>
<proteinExistence type="predicted"/>
<dbReference type="EMBL" id="BQNB010016121">
    <property type="protein sequence ID" value="GJT48070.1"/>
    <property type="molecule type" value="Genomic_DNA"/>
</dbReference>
<name>A0ABQ5EAZ8_9ASTR</name>
<protein>
    <submittedName>
        <fullName evidence="1">Uncharacterized protein</fullName>
    </submittedName>
</protein>
<evidence type="ECO:0000313" key="2">
    <source>
        <dbReference type="Proteomes" id="UP001151760"/>
    </source>
</evidence>